<feature type="compositionally biased region" description="Basic and acidic residues" evidence="10">
    <location>
        <begin position="558"/>
        <end position="579"/>
    </location>
</feature>
<evidence type="ECO:0000256" key="5">
    <source>
        <dbReference type="ARBA" id="ARBA00022806"/>
    </source>
</evidence>
<dbReference type="Gene3D" id="3.40.50.10810">
    <property type="entry name" value="Tandem AAA-ATPase domain"/>
    <property type="match status" value="1"/>
</dbReference>
<keyword evidence="5" id="KW-0347">Helicase</keyword>
<dbReference type="PANTHER" id="PTHR45685:SF1">
    <property type="entry name" value="HELICASE SRCAP"/>
    <property type="match status" value="1"/>
</dbReference>
<dbReference type="InterPro" id="IPR014001">
    <property type="entry name" value="Helicase_ATP-bd"/>
</dbReference>
<evidence type="ECO:0000313" key="15">
    <source>
        <dbReference type="Proteomes" id="UP001157974"/>
    </source>
</evidence>
<evidence type="ECO:0000256" key="6">
    <source>
        <dbReference type="ARBA" id="ARBA00022840"/>
    </source>
</evidence>
<dbReference type="InterPro" id="IPR050520">
    <property type="entry name" value="INO80/SWR1_helicase"/>
</dbReference>
<reference evidence="14 15" key="1">
    <citation type="journal article" date="2023" name="Nat. Commun.">
        <title>Origin of minicircular mitochondrial genomes in red algae.</title>
        <authorList>
            <person name="Lee Y."/>
            <person name="Cho C.H."/>
            <person name="Lee Y.M."/>
            <person name="Park S.I."/>
            <person name="Yang J.H."/>
            <person name="West J.A."/>
            <person name="Bhattacharya D."/>
            <person name="Yoon H.S."/>
        </authorList>
    </citation>
    <scope>NUCLEOTIDE SEQUENCE [LARGE SCALE GENOMIC DNA]</scope>
    <source>
        <strain evidence="14 15">CCMP1338</strain>
        <tissue evidence="14">Whole cell</tissue>
    </source>
</reference>
<feature type="region of interest" description="Disordered" evidence="10">
    <location>
        <begin position="839"/>
        <end position="877"/>
    </location>
</feature>
<dbReference type="InterPro" id="IPR001650">
    <property type="entry name" value="Helicase_C-like"/>
</dbReference>
<dbReference type="GO" id="GO:0003677">
    <property type="term" value="F:DNA binding"/>
    <property type="evidence" value="ECO:0007669"/>
    <property type="project" value="UniProtKB-KW"/>
</dbReference>
<evidence type="ECO:0000256" key="4">
    <source>
        <dbReference type="ARBA" id="ARBA00022801"/>
    </source>
</evidence>
<feature type="region of interest" description="Disordered" evidence="10">
    <location>
        <begin position="147"/>
        <end position="168"/>
    </location>
</feature>
<dbReference type="EMBL" id="JAMWBK010000004">
    <property type="protein sequence ID" value="KAJ8905907.1"/>
    <property type="molecule type" value="Genomic_DNA"/>
</dbReference>
<feature type="region of interest" description="Disordered" evidence="10">
    <location>
        <begin position="1"/>
        <end position="77"/>
    </location>
</feature>
<feature type="region of interest" description="Disordered" evidence="10">
    <location>
        <begin position="302"/>
        <end position="335"/>
    </location>
</feature>
<dbReference type="GO" id="GO:0016887">
    <property type="term" value="F:ATP hydrolysis activity"/>
    <property type="evidence" value="ECO:0007669"/>
    <property type="project" value="TreeGrafter"/>
</dbReference>
<evidence type="ECO:0000259" key="12">
    <source>
        <dbReference type="PROSITE" id="PS51194"/>
    </source>
</evidence>
<dbReference type="CDD" id="cd18003">
    <property type="entry name" value="DEXQc_SRCAP"/>
    <property type="match status" value="1"/>
</dbReference>
<feature type="region of interest" description="Disordered" evidence="10">
    <location>
        <begin position="427"/>
        <end position="468"/>
    </location>
</feature>
<dbReference type="GO" id="GO:0000812">
    <property type="term" value="C:Swr1 complex"/>
    <property type="evidence" value="ECO:0007669"/>
    <property type="project" value="TreeGrafter"/>
</dbReference>
<dbReference type="SMART" id="SM00573">
    <property type="entry name" value="HSA"/>
    <property type="match status" value="1"/>
</dbReference>
<dbReference type="InterPro" id="IPR014012">
    <property type="entry name" value="HSA_dom"/>
</dbReference>
<dbReference type="Pfam" id="PF07529">
    <property type="entry name" value="HSA"/>
    <property type="match status" value="1"/>
</dbReference>
<comment type="caution">
    <text evidence="14">The sequence shown here is derived from an EMBL/GenBank/DDBJ whole genome shotgun (WGS) entry which is preliminary data.</text>
</comment>
<evidence type="ECO:0000259" key="13">
    <source>
        <dbReference type="PROSITE" id="PS51204"/>
    </source>
</evidence>
<keyword evidence="7" id="KW-0156">Chromatin regulator</keyword>
<dbReference type="InterPro" id="IPR049730">
    <property type="entry name" value="SNF2/RAD54-like_C"/>
</dbReference>
<accession>A0AAV8UY25</accession>
<feature type="compositionally biased region" description="Basic residues" evidence="10">
    <location>
        <begin position="851"/>
        <end position="860"/>
    </location>
</feature>
<dbReference type="Gene3D" id="3.40.50.300">
    <property type="entry name" value="P-loop containing nucleotide triphosphate hydrolases"/>
    <property type="match status" value="1"/>
</dbReference>
<dbReference type="Pfam" id="PF00176">
    <property type="entry name" value="SNF2-rel_dom"/>
    <property type="match status" value="1"/>
</dbReference>
<feature type="compositionally biased region" description="Basic and acidic residues" evidence="10">
    <location>
        <begin position="304"/>
        <end position="323"/>
    </location>
</feature>
<evidence type="ECO:0000313" key="14">
    <source>
        <dbReference type="EMBL" id="KAJ8905907.1"/>
    </source>
</evidence>
<evidence type="ECO:0000256" key="1">
    <source>
        <dbReference type="ARBA" id="ARBA00004123"/>
    </source>
</evidence>
<evidence type="ECO:0000256" key="7">
    <source>
        <dbReference type="ARBA" id="ARBA00022853"/>
    </source>
</evidence>
<dbReference type="GO" id="GO:0042393">
    <property type="term" value="F:histone binding"/>
    <property type="evidence" value="ECO:0007669"/>
    <property type="project" value="TreeGrafter"/>
</dbReference>
<feature type="compositionally biased region" description="Basic and acidic residues" evidence="10">
    <location>
        <begin position="916"/>
        <end position="932"/>
    </location>
</feature>
<gene>
    <name evidence="14" type="ORF">NDN08_002409</name>
</gene>
<feature type="region of interest" description="Disordered" evidence="10">
    <location>
        <begin position="505"/>
        <end position="629"/>
    </location>
</feature>
<dbReference type="SMART" id="SM00490">
    <property type="entry name" value="HELICc"/>
    <property type="match status" value="1"/>
</dbReference>
<dbReference type="Proteomes" id="UP001157974">
    <property type="component" value="Unassembled WGS sequence"/>
</dbReference>
<dbReference type="CDD" id="cd18793">
    <property type="entry name" value="SF2_C_SNF"/>
    <property type="match status" value="1"/>
</dbReference>
<keyword evidence="15" id="KW-1185">Reference proteome</keyword>
<keyword evidence="3" id="KW-0547">Nucleotide-binding</keyword>
<feature type="compositionally biased region" description="Basic and acidic residues" evidence="10">
    <location>
        <begin position="659"/>
        <end position="674"/>
    </location>
</feature>
<keyword evidence="4" id="KW-0378">Hydrolase</keyword>
<dbReference type="PROSITE" id="PS51204">
    <property type="entry name" value="HSA"/>
    <property type="match status" value="1"/>
</dbReference>
<evidence type="ECO:0000256" key="9">
    <source>
        <dbReference type="ARBA" id="ARBA00023242"/>
    </source>
</evidence>
<keyword evidence="9" id="KW-0539">Nucleus</keyword>
<evidence type="ECO:0000256" key="10">
    <source>
        <dbReference type="SAM" id="MobiDB-lite"/>
    </source>
</evidence>
<evidence type="ECO:0000256" key="8">
    <source>
        <dbReference type="ARBA" id="ARBA00023125"/>
    </source>
</evidence>
<dbReference type="SUPFAM" id="SSF52540">
    <property type="entry name" value="P-loop containing nucleoside triphosphate hydrolases"/>
    <property type="match status" value="2"/>
</dbReference>
<feature type="domain" description="Helicase ATP-binding" evidence="11">
    <location>
        <begin position="1137"/>
        <end position="1302"/>
    </location>
</feature>
<feature type="region of interest" description="Disordered" evidence="10">
    <location>
        <begin position="659"/>
        <end position="697"/>
    </location>
</feature>
<proteinExistence type="inferred from homology"/>
<feature type="compositionally biased region" description="Acidic residues" evidence="10">
    <location>
        <begin position="675"/>
        <end position="685"/>
    </location>
</feature>
<dbReference type="PROSITE" id="PS51192">
    <property type="entry name" value="HELICASE_ATP_BIND_1"/>
    <property type="match status" value="1"/>
</dbReference>
<feature type="compositionally biased region" description="Basic and acidic residues" evidence="10">
    <location>
        <begin position="589"/>
        <end position="627"/>
    </location>
</feature>
<feature type="region of interest" description="Disordered" evidence="10">
    <location>
        <begin position="1023"/>
        <end position="1093"/>
    </location>
</feature>
<dbReference type="InterPro" id="IPR027417">
    <property type="entry name" value="P-loop_NTPase"/>
</dbReference>
<protein>
    <submittedName>
        <fullName evidence="14">Uncharacterized protein</fullName>
    </submittedName>
</protein>
<sequence length="1912" mass="214385">MSPSRGASTDSGRSKRVRRERNVYSPSRNEAKHRRGLERLKNAEPVHPPKKRGRHFEEKHKLEPMTPPKTSANLPLDPDAQFKEICERLRKRTVRAIDLTEARIVEIDRGLPRLQVNFFQHGEFGEGELAEEHSHETEVLKRAAKIEGERSTTSRAMPKRPEPPHGKSHWDYVVEEMVNISAEIREHSRWKSQSCKRIARAVQRYFADSNWRQEKQRRELELQLRRQASVASRDVRHFWKQIEQIAKYVYNQEQEVEKKAVREKQLHELLGQTEKYSSMIAGDFQEMKKEELLALNETELQAENAREESSDSDGGGRRPEFRSSSRRVTLGSISDTSFADTESLRNSLSATDEPDDEEFVNVDEAVDDEETMAAEEAKAQERGEGDNAEELTTLAGEADVDIIELLKSQGIDPESYLRDHGNYMEEEVTVDGESSTAQRRASSPDGFGRDAVKSGSASPMAETRKPDTAIAESKGLAVSDDLVASGEQDAAKDEAGAQLPLMQMVQKASPGGSVDKRNIDEAPRKSMESGHRSKRDMAVITSATKDSATGPTLVKNTTVHEDRAEVQNRIEKESRKEETQTDVSTDLGPQHKEVSMEVSKDAKPTPTVAKDKSESKIGVHGERKEDTAMIEDITDAKETLAEEDCQETVVSSVPKITVKEQKSLPKELNMRLNEDSEDESTEQENETAPPELPSARDVETLVSAPLKQECMKEFANLNEQEKERLTAVMAEQGVEPATYFDDSDESGSSTEAVNILNATPVAITSGDHEYDEAQAMKDDIGDDEATMETAEKEITAADVAMETSALQDEMDIPLEEILRRSGVDPALYNLAAMDNPEPEEEIITVEESGGRGRRRRRRRPRTTESDAGVEGSAVPMATEVELERRVGGSAVPMATEVELGRRVEGSSKAIQLKDGAGGEDKPKSFVEADPSSKIEGNATTAESDQEDPALPEKALSNPEAPQVGQNSKSEKVGLQPNPGEAGRLVSDKGRDVIEKGPSETLSIVSTAEKHELRELVKVVKTENAHDDQTASESGAVHASDCNAKSEQVVDVRPIPAPKEEEVSVPQENAETTKLPHAASVPAGESKEATANNEGDNQIEKFVAGLDVAPSSPAAFVPPSLLHGELRDYQSDGVRWLVTLYEKLLNGILADEMGLGKTIMTIALLAWLAERRGIWGPHLIIVPTSVMVNWEVEFKKWCPGLKILTYFGSLKERRRKRQGWSKKNSFHVCITSYKLVVQDAQSFKRKRWQYMILDEAQHIKNFQSQRWQTLLHFSTARRLLLSGTPLQNSVMELWSLMHFLMPHVFSSHSEFRDWFLNPINNAIEQESAKQNLLVVKRLHAVLRPFMLRRLKREVEKNLPPKVEHIIYCSLSKRQRLLYEDFMARGDTQETLNSGNFLGVMNVLMQLRKVCNHPDLFEGRPIVSPLHLEPLEYTIPAMIGNVLDEGPFSRVDKSLLGLELVDLELAGHVGSWLTDRLTDLCASDKLMASKEEISSDSHFFHGMVQEDYQIVSRVVHYRRRVTIREAELSRFRCSWRPLYGLSLRSAVTITSQLQEAKENFQKNRWDGFNNSILPLLPTLNTFANAALPITERFCTCITPALSSGSRLSYKGKQRAANIESRAFREVQAYSRPVENAFRSAFVRQRVALPDARLVQWDCGKLQALSKLLVTLKEGKHRCLIFTQMSKVLDILESFLNLHRHRYLRLDGSTKTEDRQKLTERFNTDDRIFCFILTTRAGGVGLNLTGADCVLFYDNDWNPQVDAQAQDRAHRIGQTRTVHIYRLVSEKTIEENILAKADQKRSLESIVIQQAGFNKDGFEKLNVMDILKPTEGPDGPVDGGINTEMGAALEVDEDVIAIQERALAIEDFGEEPTAKADTQANQTMSLADIEKSLTAIQRYALDTFRLFYNFTATNS</sequence>
<name>A0AAV8UY25_9RHOD</name>
<dbReference type="PROSITE" id="PS51194">
    <property type="entry name" value="HELICASE_CTER"/>
    <property type="match status" value="1"/>
</dbReference>
<dbReference type="FunFam" id="3.40.50.10810:FF:000005">
    <property type="entry name" value="Photoperiod-independent early flowering 1"/>
    <property type="match status" value="1"/>
</dbReference>
<feature type="domain" description="HSA" evidence="13">
    <location>
        <begin position="157"/>
        <end position="229"/>
    </location>
</feature>
<dbReference type="Pfam" id="PF00271">
    <property type="entry name" value="Helicase_C"/>
    <property type="match status" value="1"/>
</dbReference>
<keyword evidence="8" id="KW-0238">DNA-binding</keyword>
<feature type="compositionally biased region" description="Polar residues" evidence="10">
    <location>
        <begin position="541"/>
        <end position="557"/>
    </location>
</feature>
<feature type="compositionally biased region" description="Basic and acidic residues" evidence="10">
    <location>
        <begin position="985"/>
        <end position="997"/>
    </location>
</feature>
<feature type="compositionally biased region" description="Polar residues" evidence="10">
    <location>
        <begin position="432"/>
        <end position="441"/>
    </location>
</feature>
<dbReference type="GO" id="GO:0004386">
    <property type="term" value="F:helicase activity"/>
    <property type="evidence" value="ECO:0007669"/>
    <property type="project" value="UniProtKB-KW"/>
</dbReference>
<dbReference type="InterPro" id="IPR038718">
    <property type="entry name" value="SNF2-like_sf"/>
</dbReference>
<keyword evidence="6" id="KW-0067">ATP-binding</keyword>
<evidence type="ECO:0000259" key="11">
    <source>
        <dbReference type="PROSITE" id="PS51192"/>
    </source>
</evidence>
<evidence type="ECO:0000256" key="2">
    <source>
        <dbReference type="ARBA" id="ARBA00009220"/>
    </source>
</evidence>
<comment type="similarity">
    <text evidence="2">Belongs to the SNF2/RAD54 helicase family. SWR1 subfamily.</text>
</comment>
<dbReference type="GO" id="GO:0005524">
    <property type="term" value="F:ATP binding"/>
    <property type="evidence" value="ECO:0007669"/>
    <property type="project" value="UniProtKB-KW"/>
</dbReference>
<dbReference type="PANTHER" id="PTHR45685">
    <property type="entry name" value="HELICASE SRCAP-RELATED"/>
    <property type="match status" value="1"/>
</dbReference>
<feature type="compositionally biased region" description="Basic and acidic residues" evidence="10">
    <location>
        <begin position="514"/>
        <end position="537"/>
    </location>
</feature>
<comment type="subcellular location">
    <subcellularLocation>
        <location evidence="1">Nucleus</location>
    </subcellularLocation>
</comment>
<evidence type="ECO:0000256" key="3">
    <source>
        <dbReference type="ARBA" id="ARBA00022741"/>
    </source>
</evidence>
<feature type="compositionally biased region" description="Basic and acidic residues" evidence="10">
    <location>
        <begin position="159"/>
        <end position="168"/>
    </location>
</feature>
<feature type="compositionally biased region" description="Polar residues" evidence="10">
    <location>
        <begin position="1"/>
        <end position="11"/>
    </location>
</feature>
<dbReference type="InterPro" id="IPR000330">
    <property type="entry name" value="SNF2_N"/>
</dbReference>
<feature type="domain" description="Helicase C-terminal" evidence="12">
    <location>
        <begin position="1661"/>
        <end position="1811"/>
    </location>
</feature>
<feature type="region of interest" description="Disordered" evidence="10">
    <location>
        <begin position="905"/>
        <end position="999"/>
    </location>
</feature>
<organism evidence="14 15">
    <name type="scientific">Rhodosorus marinus</name>
    <dbReference type="NCBI Taxonomy" id="101924"/>
    <lineage>
        <taxon>Eukaryota</taxon>
        <taxon>Rhodophyta</taxon>
        <taxon>Stylonematophyceae</taxon>
        <taxon>Stylonematales</taxon>
        <taxon>Stylonemataceae</taxon>
        <taxon>Rhodosorus</taxon>
    </lineage>
</organism>
<dbReference type="SMART" id="SM00487">
    <property type="entry name" value="DEXDc"/>
    <property type="match status" value="1"/>
</dbReference>
<dbReference type="GO" id="GO:0006338">
    <property type="term" value="P:chromatin remodeling"/>
    <property type="evidence" value="ECO:0007669"/>
    <property type="project" value="TreeGrafter"/>
</dbReference>